<comment type="caution">
    <text evidence="1">The sequence shown here is derived from an EMBL/GenBank/DDBJ whole genome shotgun (WGS) entry which is preliminary data.</text>
</comment>
<proteinExistence type="predicted"/>
<accession>A0ABR1E6U6</accession>
<evidence type="ECO:0000313" key="2">
    <source>
        <dbReference type="Proteomes" id="UP001303046"/>
    </source>
</evidence>
<protein>
    <submittedName>
        <fullName evidence="1">Uncharacterized protein</fullName>
    </submittedName>
</protein>
<gene>
    <name evidence="1" type="primary">Necator_chrV.g20724</name>
    <name evidence="1" type="ORF">RB195_015931</name>
</gene>
<organism evidence="1 2">
    <name type="scientific">Necator americanus</name>
    <name type="common">Human hookworm</name>
    <dbReference type="NCBI Taxonomy" id="51031"/>
    <lineage>
        <taxon>Eukaryota</taxon>
        <taxon>Metazoa</taxon>
        <taxon>Ecdysozoa</taxon>
        <taxon>Nematoda</taxon>
        <taxon>Chromadorea</taxon>
        <taxon>Rhabditida</taxon>
        <taxon>Rhabditina</taxon>
        <taxon>Rhabditomorpha</taxon>
        <taxon>Strongyloidea</taxon>
        <taxon>Ancylostomatidae</taxon>
        <taxon>Bunostominae</taxon>
        <taxon>Necator</taxon>
    </lineage>
</organism>
<dbReference type="Proteomes" id="UP001303046">
    <property type="component" value="Unassembled WGS sequence"/>
</dbReference>
<evidence type="ECO:0000313" key="1">
    <source>
        <dbReference type="EMBL" id="KAK6758412.1"/>
    </source>
</evidence>
<keyword evidence="2" id="KW-1185">Reference proteome</keyword>
<dbReference type="EMBL" id="JAVFWL010000005">
    <property type="protein sequence ID" value="KAK6758412.1"/>
    <property type="molecule type" value="Genomic_DNA"/>
</dbReference>
<name>A0ABR1E6U6_NECAM</name>
<reference evidence="1 2" key="1">
    <citation type="submission" date="2023-08" db="EMBL/GenBank/DDBJ databases">
        <title>A Necator americanus chromosomal reference genome.</title>
        <authorList>
            <person name="Ilik V."/>
            <person name="Petrzelkova K.J."/>
            <person name="Pardy F."/>
            <person name="Fuh T."/>
            <person name="Niatou-Singa F.S."/>
            <person name="Gouil Q."/>
            <person name="Baker L."/>
            <person name="Ritchie M.E."/>
            <person name="Jex A.R."/>
            <person name="Gazzola D."/>
            <person name="Li H."/>
            <person name="Toshio Fujiwara R."/>
            <person name="Zhan B."/>
            <person name="Aroian R.V."/>
            <person name="Pafco B."/>
            <person name="Schwarz E.M."/>
        </authorList>
    </citation>
    <scope>NUCLEOTIDE SEQUENCE [LARGE SCALE GENOMIC DNA]</scope>
    <source>
        <strain evidence="1 2">Aroian</strain>
        <tissue evidence="1">Whole animal</tissue>
    </source>
</reference>
<sequence>MTYGASRCVKSVFLSSQTSLVPIYRPRRLNGLVSTRADSNLRSIMKTAEPLTTTNAPHPPKCSGLFVCISEANVDEELHKCF</sequence>